<dbReference type="Proteomes" id="UP001362999">
    <property type="component" value="Unassembled WGS sequence"/>
</dbReference>
<accession>A0AAV9ZAW7</accession>
<evidence type="ECO:0000313" key="2">
    <source>
        <dbReference type="Proteomes" id="UP001362999"/>
    </source>
</evidence>
<comment type="caution">
    <text evidence="1">The sequence shown here is derived from an EMBL/GenBank/DDBJ whole genome shotgun (WGS) entry which is preliminary data.</text>
</comment>
<proteinExistence type="predicted"/>
<reference evidence="1 2" key="1">
    <citation type="journal article" date="2024" name="J Genomics">
        <title>Draft genome sequencing and assembly of Favolaschia claudopus CIRM-BRFM 2984 isolated from oak limbs.</title>
        <authorList>
            <person name="Navarro D."/>
            <person name="Drula E."/>
            <person name="Chaduli D."/>
            <person name="Cazenave R."/>
            <person name="Ahrendt S."/>
            <person name="Wang J."/>
            <person name="Lipzen A."/>
            <person name="Daum C."/>
            <person name="Barry K."/>
            <person name="Grigoriev I.V."/>
            <person name="Favel A."/>
            <person name="Rosso M.N."/>
            <person name="Martin F."/>
        </authorList>
    </citation>
    <scope>NUCLEOTIDE SEQUENCE [LARGE SCALE GENOMIC DNA]</scope>
    <source>
        <strain evidence="1 2">CIRM-BRFM 2984</strain>
    </source>
</reference>
<keyword evidence="2" id="KW-1185">Reference proteome</keyword>
<dbReference type="AlphaFoldDB" id="A0AAV9ZAW7"/>
<protein>
    <submittedName>
        <fullName evidence="1">Uncharacterized protein</fullName>
    </submittedName>
</protein>
<sequence length="291" mass="32259">MTASALVQQRYHSTIEGGGRKVTEEIKGSDRKYSRPLQHARGIPGADVGMIVGGEQHSTSCTKLLHDIINFKTRQFFENTVVRLPPDCSGAMPIVQPNILLRVMSRTRYANVAHSLRRQGQRLRCGGAHCIVQDVAKDNACGAVVHITLCKRMPSSSSTTNPPFEILRSGQYWADLRRRKRDCDAAPYPNHRHAPSFHREPFEPASFDGATVVTFIPGRAQPVTRVQLSNGKLLPVADAAATNDFTTVLPTPLPKKKKRAAPPTYNGKTWQQHDQDLLARLNACKARLPKE</sequence>
<organism evidence="1 2">
    <name type="scientific">Favolaschia claudopus</name>
    <dbReference type="NCBI Taxonomy" id="2862362"/>
    <lineage>
        <taxon>Eukaryota</taxon>
        <taxon>Fungi</taxon>
        <taxon>Dikarya</taxon>
        <taxon>Basidiomycota</taxon>
        <taxon>Agaricomycotina</taxon>
        <taxon>Agaricomycetes</taxon>
        <taxon>Agaricomycetidae</taxon>
        <taxon>Agaricales</taxon>
        <taxon>Marasmiineae</taxon>
        <taxon>Mycenaceae</taxon>
        <taxon>Favolaschia</taxon>
    </lineage>
</organism>
<evidence type="ECO:0000313" key="1">
    <source>
        <dbReference type="EMBL" id="KAK6977463.1"/>
    </source>
</evidence>
<gene>
    <name evidence="1" type="ORF">R3P38DRAFT_2810294</name>
</gene>
<name>A0AAV9ZAW7_9AGAR</name>
<dbReference type="EMBL" id="JAWWNJ010000168">
    <property type="protein sequence ID" value="KAK6977463.1"/>
    <property type="molecule type" value="Genomic_DNA"/>
</dbReference>